<dbReference type="RefSeq" id="WP_194704206.1">
    <property type="nucleotide sequence ID" value="NZ_JADKNH010000025.1"/>
</dbReference>
<evidence type="ECO:0000313" key="2">
    <source>
        <dbReference type="EMBL" id="MBF4695971.1"/>
    </source>
</evidence>
<dbReference type="EMBL" id="JADKNH010000025">
    <property type="protein sequence ID" value="MBF4695971.1"/>
    <property type="molecule type" value="Genomic_DNA"/>
</dbReference>
<evidence type="ECO:0000256" key="1">
    <source>
        <dbReference type="SAM" id="Phobius"/>
    </source>
</evidence>
<evidence type="ECO:0000313" key="3">
    <source>
        <dbReference type="Proteomes" id="UP000614200"/>
    </source>
</evidence>
<organism evidence="2 3">
    <name type="scientific">Fusibacter ferrireducens</name>
    <dbReference type="NCBI Taxonomy" id="2785058"/>
    <lineage>
        <taxon>Bacteria</taxon>
        <taxon>Bacillati</taxon>
        <taxon>Bacillota</taxon>
        <taxon>Clostridia</taxon>
        <taxon>Eubacteriales</taxon>
        <taxon>Eubacteriales Family XII. Incertae Sedis</taxon>
        <taxon>Fusibacter</taxon>
    </lineage>
</organism>
<keyword evidence="1" id="KW-0812">Transmembrane</keyword>
<reference evidence="2 3" key="1">
    <citation type="submission" date="2020-11" db="EMBL/GenBank/DDBJ databases">
        <title>Fusibacter basophilias sp. nov.</title>
        <authorList>
            <person name="Qiu D."/>
        </authorList>
    </citation>
    <scope>NUCLEOTIDE SEQUENCE [LARGE SCALE GENOMIC DNA]</scope>
    <source>
        <strain evidence="2 3">Q10-2</strain>
    </source>
</reference>
<feature type="transmembrane region" description="Helical" evidence="1">
    <location>
        <begin position="296"/>
        <end position="315"/>
    </location>
</feature>
<feature type="transmembrane region" description="Helical" evidence="1">
    <location>
        <begin position="341"/>
        <end position="366"/>
    </location>
</feature>
<gene>
    <name evidence="2" type="ORF">ISU02_22970</name>
</gene>
<sequence>MGKKLFKHIFISKFNFQISSFIFFLCALMTLVSTNFILHNVPNYEKLPNENYIELLNIAEPAASYINASVTEEAFQKKYANANNRLDVKELIELSKKSYIDKVYVIDEKYMIALKDNKFALPIVSIPKSISQSPNYERSYPGFSGFLISGRLPNDNEFEAVVSYPQMQSEWHFEGNMDAIIGSKIKINQKDYTVVGITNLPIVAISFQHDRTTQYGVIEVSTDSEVALNEIIAYKLANGWSDSNLFFDNVFILYKAGSENQLMPYLVENAPSYQYTSNYVNEVVKMDKFKRIMPQMMVYTIILCMVFSLVIILVARKFFEQIYNDVKETSNPNFQPDKNDLVTYSVLATDFLFALPMMFICSYLILRKNIIFQLPFFLICILMFALSIGILKFINRKGD</sequence>
<keyword evidence="1" id="KW-0472">Membrane</keyword>
<feature type="transmembrane region" description="Helical" evidence="1">
    <location>
        <begin position="372"/>
        <end position="394"/>
    </location>
</feature>
<name>A0ABS0A176_9FIRM</name>
<protein>
    <recommendedName>
        <fullName evidence="4">MacB-like periplasmic core domain-containing protein</fullName>
    </recommendedName>
</protein>
<accession>A0ABS0A176</accession>
<evidence type="ECO:0008006" key="4">
    <source>
        <dbReference type="Google" id="ProtNLM"/>
    </source>
</evidence>
<dbReference type="Proteomes" id="UP000614200">
    <property type="component" value="Unassembled WGS sequence"/>
</dbReference>
<keyword evidence="1" id="KW-1133">Transmembrane helix</keyword>
<proteinExistence type="predicted"/>
<keyword evidence="3" id="KW-1185">Reference proteome</keyword>
<feature type="transmembrane region" description="Helical" evidence="1">
    <location>
        <begin position="21"/>
        <end position="38"/>
    </location>
</feature>
<comment type="caution">
    <text evidence="2">The sequence shown here is derived from an EMBL/GenBank/DDBJ whole genome shotgun (WGS) entry which is preliminary data.</text>
</comment>